<dbReference type="PANTHER" id="PTHR30055">
    <property type="entry name" value="HTH-TYPE TRANSCRIPTIONAL REGULATOR RUTR"/>
    <property type="match status" value="1"/>
</dbReference>
<evidence type="ECO:0000313" key="8">
    <source>
        <dbReference type="Proteomes" id="UP001596074"/>
    </source>
</evidence>
<keyword evidence="3" id="KW-0804">Transcription</keyword>
<dbReference type="InterPro" id="IPR050109">
    <property type="entry name" value="HTH-type_TetR-like_transc_reg"/>
</dbReference>
<evidence type="ECO:0000256" key="3">
    <source>
        <dbReference type="ARBA" id="ARBA00023163"/>
    </source>
</evidence>
<dbReference type="Gene3D" id="1.10.357.10">
    <property type="entry name" value="Tetracycline Repressor, domain 2"/>
    <property type="match status" value="1"/>
</dbReference>
<name>A0ABW1AJ13_9ACTN</name>
<evidence type="ECO:0000256" key="1">
    <source>
        <dbReference type="ARBA" id="ARBA00023015"/>
    </source>
</evidence>
<evidence type="ECO:0000256" key="2">
    <source>
        <dbReference type="ARBA" id="ARBA00023125"/>
    </source>
</evidence>
<gene>
    <name evidence="7" type="ORF">ACFPZN_54260</name>
</gene>
<dbReference type="EMBL" id="JBHSON010000169">
    <property type="protein sequence ID" value="MFC5754639.1"/>
    <property type="molecule type" value="Genomic_DNA"/>
</dbReference>
<sequence length="210" mass="22149">MTATSGRRLRADAERSIRAIMTAAERLLSENPAATMEQIAEAAGVARTTVHRRFASRETLIETMETTAWREIAEAVDAARPHTAPPLVALHQATANILQIKSGWRFTLARPVPLAAGAQAAQAEVMGKCELVFTRAKESGILPADADVSWIRRAYLALLAETAHGSRSGDPAPAGSGAAADAPAPNETSDDPDALSSRLIDTLLYGVAGN</sequence>
<evidence type="ECO:0000313" key="7">
    <source>
        <dbReference type="EMBL" id="MFC5754639.1"/>
    </source>
</evidence>
<dbReference type="RefSeq" id="WP_378292941.1">
    <property type="nucleotide sequence ID" value="NZ_JBHSON010000169.1"/>
</dbReference>
<feature type="compositionally biased region" description="Low complexity" evidence="5">
    <location>
        <begin position="168"/>
        <end position="185"/>
    </location>
</feature>
<dbReference type="Proteomes" id="UP001596074">
    <property type="component" value="Unassembled WGS sequence"/>
</dbReference>
<dbReference type="SUPFAM" id="SSF46689">
    <property type="entry name" value="Homeodomain-like"/>
    <property type="match status" value="1"/>
</dbReference>
<dbReference type="PROSITE" id="PS50977">
    <property type="entry name" value="HTH_TETR_2"/>
    <property type="match status" value="1"/>
</dbReference>
<dbReference type="InterPro" id="IPR009057">
    <property type="entry name" value="Homeodomain-like_sf"/>
</dbReference>
<evidence type="ECO:0000256" key="4">
    <source>
        <dbReference type="PROSITE-ProRule" id="PRU00335"/>
    </source>
</evidence>
<accession>A0ABW1AJ13</accession>
<keyword evidence="2 4" id="KW-0238">DNA-binding</keyword>
<feature type="domain" description="HTH tetR-type" evidence="6">
    <location>
        <begin position="14"/>
        <end position="72"/>
    </location>
</feature>
<dbReference type="InterPro" id="IPR001647">
    <property type="entry name" value="HTH_TetR"/>
</dbReference>
<proteinExistence type="predicted"/>
<comment type="caution">
    <text evidence="7">The sequence shown here is derived from an EMBL/GenBank/DDBJ whole genome shotgun (WGS) entry which is preliminary data.</text>
</comment>
<dbReference type="PANTHER" id="PTHR30055:SF234">
    <property type="entry name" value="HTH-TYPE TRANSCRIPTIONAL REGULATOR BETI"/>
    <property type="match status" value="1"/>
</dbReference>
<evidence type="ECO:0000259" key="6">
    <source>
        <dbReference type="PROSITE" id="PS50977"/>
    </source>
</evidence>
<evidence type="ECO:0000256" key="5">
    <source>
        <dbReference type="SAM" id="MobiDB-lite"/>
    </source>
</evidence>
<reference evidence="8" key="1">
    <citation type="journal article" date="2019" name="Int. J. Syst. Evol. Microbiol.">
        <title>The Global Catalogue of Microorganisms (GCM) 10K type strain sequencing project: providing services to taxonomists for standard genome sequencing and annotation.</title>
        <authorList>
            <consortium name="The Broad Institute Genomics Platform"/>
            <consortium name="The Broad Institute Genome Sequencing Center for Infectious Disease"/>
            <person name="Wu L."/>
            <person name="Ma J."/>
        </authorList>
    </citation>
    <scope>NUCLEOTIDE SEQUENCE [LARGE SCALE GENOMIC DNA]</scope>
    <source>
        <strain evidence="8">KCTC 42087</strain>
    </source>
</reference>
<feature type="region of interest" description="Disordered" evidence="5">
    <location>
        <begin position="164"/>
        <end position="195"/>
    </location>
</feature>
<organism evidence="7 8">
    <name type="scientific">Actinomadura rugatobispora</name>
    <dbReference type="NCBI Taxonomy" id="1994"/>
    <lineage>
        <taxon>Bacteria</taxon>
        <taxon>Bacillati</taxon>
        <taxon>Actinomycetota</taxon>
        <taxon>Actinomycetes</taxon>
        <taxon>Streptosporangiales</taxon>
        <taxon>Thermomonosporaceae</taxon>
        <taxon>Actinomadura</taxon>
    </lineage>
</organism>
<protein>
    <submittedName>
        <fullName evidence="7">TetR/AcrR family transcriptional regulator</fullName>
    </submittedName>
</protein>
<feature type="DNA-binding region" description="H-T-H motif" evidence="4">
    <location>
        <begin position="35"/>
        <end position="54"/>
    </location>
</feature>
<keyword evidence="1" id="KW-0805">Transcription regulation</keyword>
<keyword evidence="8" id="KW-1185">Reference proteome</keyword>
<dbReference type="Pfam" id="PF00440">
    <property type="entry name" value="TetR_N"/>
    <property type="match status" value="1"/>
</dbReference>